<dbReference type="Gene3D" id="3.40.1190.20">
    <property type="match status" value="1"/>
</dbReference>
<gene>
    <name evidence="2" type="ordered locus">Acid_3554</name>
</gene>
<dbReference type="InterPro" id="IPR011611">
    <property type="entry name" value="PfkB_dom"/>
</dbReference>
<feature type="domain" description="Carbohydrate kinase PfkB" evidence="1">
    <location>
        <begin position="29"/>
        <end position="318"/>
    </location>
</feature>
<evidence type="ECO:0000259" key="1">
    <source>
        <dbReference type="Pfam" id="PF00294"/>
    </source>
</evidence>
<dbReference type="SUPFAM" id="SSF53613">
    <property type="entry name" value="Ribokinase-like"/>
    <property type="match status" value="1"/>
</dbReference>
<name>Q020W3_SOLUE</name>
<accession>Q020W3</accession>
<dbReference type="STRING" id="234267.Acid_3554"/>
<dbReference type="PANTHER" id="PTHR46969:SF1">
    <property type="entry name" value="BIFUNCTIONAL PROTEIN HLDE"/>
    <property type="match status" value="1"/>
</dbReference>
<dbReference type="KEGG" id="sus:Acid_3554"/>
<dbReference type="HOGENOM" id="CLU_021150_0_0_0"/>
<dbReference type="PANTHER" id="PTHR46969">
    <property type="entry name" value="BIFUNCTIONAL PROTEIN HLDE"/>
    <property type="match status" value="1"/>
</dbReference>
<protein>
    <submittedName>
        <fullName evidence="2">PfkB domain protein</fullName>
    </submittedName>
</protein>
<proteinExistence type="predicted"/>
<dbReference type="GO" id="GO:0033785">
    <property type="term" value="F:heptose 7-phosphate kinase activity"/>
    <property type="evidence" value="ECO:0007669"/>
    <property type="project" value="TreeGrafter"/>
</dbReference>
<dbReference type="Pfam" id="PF00294">
    <property type="entry name" value="PfkB"/>
    <property type="match status" value="1"/>
</dbReference>
<reference evidence="2" key="1">
    <citation type="submission" date="2006-10" db="EMBL/GenBank/DDBJ databases">
        <title>Complete sequence of Solibacter usitatus Ellin6076.</title>
        <authorList>
            <consortium name="US DOE Joint Genome Institute"/>
            <person name="Copeland A."/>
            <person name="Lucas S."/>
            <person name="Lapidus A."/>
            <person name="Barry K."/>
            <person name="Detter J.C."/>
            <person name="Glavina del Rio T."/>
            <person name="Hammon N."/>
            <person name="Israni S."/>
            <person name="Dalin E."/>
            <person name="Tice H."/>
            <person name="Pitluck S."/>
            <person name="Thompson L.S."/>
            <person name="Brettin T."/>
            <person name="Bruce D."/>
            <person name="Han C."/>
            <person name="Tapia R."/>
            <person name="Gilna P."/>
            <person name="Schmutz J."/>
            <person name="Larimer F."/>
            <person name="Land M."/>
            <person name="Hauser L."/>
            <person name="Kyrpides N."/>
            <person name="Mikhailova N."/>
            <person name="Janssen P.H."/>
            <person name="Kuske C.R."/>
            <person name="Richardson P."/>
        </authorList>
    </citation>
    <scope>NUCLEOTIDE SEQUENCE</scope>
    <source>
        <strain evidence="2">Ellin6076</strain>
    </source>
</reference>
<dbReference type="OrthoDB" id="9775849at2"/>
<sequence length="324" mass="34685">MTAAQILAEFRRLRVLVVGDVCLDRWCRYDPALADESRETGIPRIAVVSTEVTPGAAGTICNNLAALGAGRIAVLGMVGDDGFGYELRGSLTARGIGHELLVDAPGIPTFTYTKLINDVTGEEDRPRVDFVYTRPLPDRVERELVARLERAAPEFDVILVSDQAETSAGGVVTAAMRQAIERIALAQPETVVWVDSRLRSELFRHAVVKPNQQEAEAASLRVLGRIDYEEMRRRTGARCLIVTHGGKGALVVDEGGAQWVEARPVADPVDICGAGDSFSAGGALALKVTGDPLEAARFGNRIASITIMKKGTGTASPEEVLAQP</sequence>
<dbReference type="eggNOG" id="COG2870">
    <property type="taxonomic scope" value="Bacteria"/>
</dbReference>
<dbReference type="GO" id="GO:0033786">
    <property type="term" value="F:heptose-1-phosphate adenylyltransferase activity"/>
    <property type="evidence" value="ECO:0007669"/>
    <property type="project" value="TreeGrafter"/>
</dbReference>
<dbReference type="EMBL" id="CP000473">
    <property type="protein sequence ID" value="ABJ84526.1"/>
    <property type="molecule type" value="Genomic_DNA"/>
</dbReference>
<organism evidence="2">
    <name type="scientific">Solibacter usitatus (strain Ellin6076)</name>
    <dbReference type="NCBI Taxonomy" id="234267"/>
    <lineage>
        <taxon>Bacteria</taxon>
        <taxon>Pseudomonadati</taxon>
        <taxon>Acidobacteriota</taxon>
        <taxon>Terriglobia</taxon>
        <taxon>Bryobacterales</taxon>
        <taxon>Solibacteraceae</taxon>
        <taxon>Candidatus Solibacter</taxon>
    </lineage>
</organism>
<evidence type="ECO:0000313" key="2">
    <source>
        <dbReference type="EMBL" id="ABJ84526.1"/>
    </source>
</evidence>
<dbReference type="AlphaFoldDB" id="Q020W3"/>
<dbReference type="InParanoid" id="Q020W3"/>
<dbReference type="GO" id="GO:0005829">
    <property type="term" value="C:cytosol"/>
    <property type="evidence" value="ECO:0007669"/>
    <property type="project" value="TreeGrafter"/>
</dbReference>
<dbReference type="InterPro" id="IPR029056">
    <property type="entry name" value="Ribokinase-like"/>
</dbReference>